<dbReference type="AlphaFoldDB" id="A0A0S1B3V2"/>
<name>A0A0S1B3V2_9GAMM</name>
<evidence type="ECO:0000313" key="6">
    <source>
        <dbReference type="Proteomes" id="UP000061010"/>
    </source>
</evidence>
<gene>
    <name evidence="5" type="ORF">AOT14_33140</name>
</gene>
<evidence type="ECO:0000256" key="2">
    <source>
        <dbReference type="ARBA" id="ARBA00022723"/>
    </source>
</evidence>
<dbReference type="InterPro" id="IPR007837">
    <property type="entry name" value="DinB"/>
</dbReference>
<evidence type="ECO:0000256" key="1">
    <source>
        <dbReference type="ARBA" id="ARBA00008635"/>
    </source>
</evidence>
<keyword evidence="2 3" id="KW-0479">Metal-binding</keyword>
<dbReference type="Proteomes" id="UP000061010">
    <property type="component" value="Chromosome"/>
</dbReference>
<dbReference type="PATRIC" id="fig|128780.6.peg.3351"/>
<accession>A0A0S1B3V2</accession>
<evidence type="ECO:0000313" key="5">
    <source>
        <dbReference type="EMBL" id="ALJ29654.1"/>
    </source>
</evidence>
<evidence type="ECO:0000256" key="3">
    <source>
        <dbReference type="PIRSR" id="PIRSR607837-1"/>
    </source>
</evidence>
<dbReference type="InterPro" id="IPR034660">
    <property type="entry name" value="DinB/YfiT-like"/>
</dbReference>
<evidence type="ECO:0000256" key="4">
    <source>
        <dbReference type="SAM" id="MobiDB-lite"/>
    </source>
</evidence>
<dbReference type="EMBL" id="CP012900">
    <property type="protein sequence ID" value="ALJ29654.1"/>
    <property type="molecule type" value="Genomic_DNA"/>
</dbReference>
<comment type="similarity">
    <text evidence="1">Belongs to the DinB family.</text>
</comment>
<dbReference type="PANTHER" id="PTHR37302">
    <property type="entry name" value="SLR1116 PROTEIN"/>
    <property type="match status" value="1"/>
</dbReference>
<keyword evidence="6" id="KW-1185">Reference proteome</keyword>
<dbReference type="Gene3D" id="1.20.120.450">
    <property type="entry name" value="dinb family like domain"/>
    <property type="match status" value="1"/>
</dbReference>
<sequence length="189" mass="20966">MTSSVAGVHGGLFDDAFAYKRWAMQRTLEAIRAVDARAFPASVAFARQQLNHIVIVEELFRTRLLGEAQPHATTNTAEVPALEALAMRLEASDQWYAAHLAALAPAQWDQALRFRFADGRDGCMTRREILFHVLNHATYHRGAIGHALDLARVPHPADTYTVFIHQHQPGRREGALPTADPDAGPLTKR</sequence>
<feature type="binding site" evidence="3">
    <location>
        <position position="52"/>
    </location>
    <ligand>
        <name>a divalent metal cation</name>
        <dbReference type="ChEBI" id="CHEBI:60240"/>
    </ligand>
</feature>
<feature type="binding site" evidence="3">
    <location>
        <position position="136"/>
    </location>
    <ligand>
        <name>a divalent metal cation</name>
        <dbReference type="ChEBI" id="CHEBI:60240"/>
    </ligand>
</feature>
<feature type="binding site" evidence="3">
    <location>
        <position position="140"/>
    </location>
    <ligand>
        <name>a divalent metal cation</name>
        <dbReference type="ChEBI" id="CHEBI:60240"/>
    </ligand>
</feature>
<reference evidence="5 6" key="1">
    <citation type="journal article" date="2015" name="Genome Announc.">
        <title>Complete Genome Sequencing of Stenotrophomonas acidaminiphila ZAC14D2_NAIMI4_2, a Multidrug-Resistant Strain Isolated from Sediments of a Polluted River in Mexico, Uncovers New Antibiotic Resistance Genes and a Novel Class-II Lasso Peptide Biosynthesis Gene Cluster.</title>
        <authorList>
            <person name="Vinuesa P."/>
            <person name="Ochoa-Sanchez L.E."/>
        </authorList>
    </citation>
    <scope>NUCLEOTIDE SEQUENCE [LARGE SCALE GENOMIC DNA]</scope>
    <source>
        <strain evidence="5 6">ZAC14D2_NAIMI4_2</strain>
    </source>
</reference>
<dbReference type="KEGG" id="sacz:AOT14_33140"/>
<dbReference type="GO" id="GO:0046872">
    <property type="term" value="F:metal ion binding"/>
    <property type="evidence" value="ECO:0007669"/>
    <property type="project" value="UniProtKB-KW"/>
</dbReference>
<dbReference type="PANTHER" id="PTHR37302:SF1">
    <property type="entry name" value="PROTEIN DINB"/>
    <property type="match status" value="1"/>
</dbReference>
<feature type="region of interest" description="Disordered" evidence="4">
    <location>
        <begin position="168"/>
        <end position="189"/>
    </location>
</feature>
<organism evidence="5 6">
    <name type="scientific">Stenotrophomonas acidaminiphila</name>
    <dbReference type="NCBI Taxonomy" id="128780"/>
    <lineage>
        <taxon>Bacteria</taxon>
        <taxon>Pseudomonadati</taxon>
        <taxon>Pseudomonadota</taxon>
        <taxon>Gammaproteobacteria</taxon>
        <taxon>Lysobacterales</taxon>
        <taxon>Lysobacteraceae</taxon>
        <taxon>Stenotrophomonas</taxon>
    </lineage>
</organism>
<dbReference type="Pfam" id="PF05163">
    <property type="entry name" value="DinB"/>
    <property type="match status" value="1"/>
</dbReference>
<dbReference type="SUPFAM" id="SSF109854">
    <property type="entry name" value="DinB/YfiT-like putative metalloenzymes"/>
    <property type="match status" value="1"/>
</dbReference>
<protein>
    <submittedName>
        <fullName evidence="5">DNA damage-inducible protein</fullName>
    </submittedName>
</protein>
<dbReference type="OrthoDB" id="9807509at2"/>
<proteinExistence type="inferred from homology"/>